<reference evidence="2" key="1">
    <citation type="journal article" date="2010" name="Insect Mol. Biol.">
        <title>The draft genome sequence of Arsenophonus nasoniae, son-killer bacterium of Nasonia vitripennis, reveals genes associated with virulence and symbiosis.</title>
        <authorList>
            <person name="Wilkes T."/>
            <person name="Darby A.C."/>
            <person name="Choi J."/>
            <person name="Colborne J.K."/>
            <person name="Werren J.H."/>
            <person name="Hurst G.D.D."/>
        </authorList>
    </citation>
    <scope>NUCLEOTIDE SEQUENCE</scope>
</reference>
<evidence type="ECO:0000256" key="1">
    <source>
        <dbReference type="SAM" id="MobiDB-lite"/>
    </source>
</evidence>
<dbReference type="EMBL" id="FN545206">
    <property type="protein sequence ID" value="CBA73725.1"/>
    <property type="molecule type" value="Genomic_DNA"/>
</dbReference>
<name>D2U0B5_9GAMM</name>
<protein>
    <recommendedName>
        <fullName evidence="3">Phage tail tape measure protein</fullName>
    </recommendedName>
</protein>
<gene>
    <name evidence="2" type="ORF">ARN_19290</name>
</gene>
<sequence length="79" mass="8348">MPLTRGRDGSLGVRSVGDPSQTPGNTAVHIHQVINVMGNGDKVIGEITQRAAKQGADDAIARIQRDFATNGRTRRLLGG</sequence>
<feature type="region of interest" description="Disordered" evidence="1">
    <location>
        <begin position="1"/>
        <end position="26"/>
    </location>
</feature>
<evidence type="ECO:0008006" key="3">
    <source>
        <dbReference type="Google" id="ProtNLM"/>
    </source>
</evidence>
<accession>D2U0B5</accession>
<evidence type="ECO:0000313" key="2">
    <source>
        <dbReference type="EMBL" id="CBA73725.1"/>
    </source>
</evidence>
<proteinExistence type="predicted"/>
<organism evidence="2">
    <name type="scientific">Arsenophonus nasoniae</name>
    <name type="common">son-killer infecting Nasonia vitripennis</name>
    <dbReference type="NCBI Taxonomy" id="638"/>
    <lineage>
        <taxon>Bacteria</taxon>
        <taxon>Pseudomonadati</taxon>
        <taxon>Pseudomonadota</taxon>
        <taxon>Gammaproteobacteria</taxon>
        <taxon>Enterobacterales</taxon>
        <taxon>Morganellaceae</taxon>
        <taxon>Arsenophonus</taxon>
    </lineage>
</organism>
<dbReference type="AlphaFoldDB" id="D2U0B5"/>